<dbReference type="PANTHER" id="PTHR31953">
    <property type="entry name" value="BETA-FRUCTOFURANOSIDASE, INSOLUBLE ISOENZYME CWINV1-RELATED"/>
    <property type="match status" value="1"/>
</dbReference>
<feature type="domain" description="Glycosyl hydrolase family 32 C-terminal" evidence="6">
    <location>
        <begin position="375"/>
        <end position="568"/>
    </location>
</feature>
<sequence length="719" mass="81516">MFGNLLSTEGVNEENMKTYLVWIIGLGCVLLSNGNEIAEAQKWQGTRPAQRSDRTAYHFQSPKNWLNGPMYYKGVYHLFYQYNPNGAVFESGNSIIWAHSVSYDLVNWIHLRHALYPTKQFDINSCWSGSATILPGNKPVIVYTGVDAKRQQVQNLAMPKNLSDPFLEEWEKYSHNPILSPTNGIKPDSFRDPSTAWLGQDGKWRIIVGSEKNGQGMALLYHSNDFLHWTLGRNPLYSEAKKGIWECPDFYPVYINSRNGVETISSRSLKYVLKASIGTQDYYKLGTYASDAERFIPDKIFRKTNFNLRYDYGKFYASKTFFDHSTSRRILCGWINESDSSADDIKKGWSGIHAVPRRVFLGKTRKQLVQWPVEEIERLREKHVGYHDKTLKGHSSIKIAGITTSQADVEVTFKLPKLEEAEAMNPNWVDPQLLCSKKNAAINSRVGPFGLLVLAAKDLSEQTAIFFRIFRGHNNYVVLMCSDQSRSSMRKGVDKTTYGAFVDIDPRHELISLRSLVDHSVIESFGGEGRACITARVYPVFSIDKEAHLHAFNNGSLDVVISRLDAWSMKKAKLTKMKSWSGSQVVGYSGTSNLVRILFVIKMSDLQVVGGIKKLNHQNYNSWATCMTSYMQGQDLWEVINGSEVMQPEAEDANGTLRKWKIKAGKAMFALKTTIEEDVLEHIRDAQTPKEAWGTLATLFSKKNDTRLQHLESELLSIA</sequence>
<organism evidence="8 9">
    <name type="scientific">Escallonia herrerae</name>
    <dbReference type="NCBI Taxonomy" id="1293975"/>
    <lineage>
        <taxon>Eukaryota</taxon>
        <taxon>Viridiplantae</taxon>
        <taxon>Streptophyta</taxon>
        <taxon>Embryophyta</taxon>
        <taxon>Tracheophyta</taxon>
        <taxon>Spermatophyta</taxon>
        <taxon>Magnoliopsida</taxon>
        <taxon>eudicotyledons</taxon>
        <taxon>Gunneridae</taxon>
        <taxon>Pentapetalae</taxon>
        <taxon>asterids</taxon>
        <taxon>campanulids</taxon>
        <taxon>Escalloniales</taxon>
        <taxon>Escalloniaceae</taxon>
        <taxon>Escallonia</taxon>
    </lineage>
</organism>
<evidence type="ECO:0000256" key="2">
    <source>
        <dbReference type="ARBA" id="ARBA00022801"/>
    </source>
</evidence>
<dbReference type="SMART" id="SM00640">
    <property type="entry name" value="Glyco_32"/>
    <property type="match status" value="1"/>
</dbReference>
<dbReference type="Pfam" id="PF00251">
    <property type="entry name" value="Glyco_hydro_32N"/>
    <property type="match status" value="1"/>
</dbReference>
<dbReference type="InterPro" id="IPR023296">
    <property type="entry name" value="Glyco_hydro_beta-prop_sf"/>
</dbReference>
<keyword evidence="9" id="KW-1185">Reference proteome</keyword>
<evidence type="ECO:0000313" key="9">
    <source>
        <dbReference type="Proteomes" id="UP001188597"/>
    </source>
</evidence>
<dbReference type="Proteomes" id="UP001188597">
    <property type="component" value="Unassembled WGS sequence"/>
</dbReference>
<evidence type="ECO:0000256" key="4">
    <source>
        <dbReference type="RuleBase" id="RU362110"/>
    </source>
</evidence>
<comment type="caution">
    <text evidence="8">The sequence shown here is derived from an EMBL/GenBank/DDBJ whole genome shotgun (WGS) entry which is preliminary data.</text>
</comment>
<feature type="domain" description="DUF4219" evidence="7">
    <location>
        <begin position="615"/>
        <end position="641"/>
    </location>
</feature>
<dbReference type="AlphaFoldDB" id="A0AA88VHU3"/>
<dbReference type="InterPro" id="IPR013148">
    <property type="entry name" value="Glyco_hydro_32_N"/>
</dbReference>
<dbReference type="SUPFAM" id="SSF49899">
    <property type="entry name" value="Concanavalin A-like lectins/glucanases"/>
    <property type="match status" value="1"/>
</dbReference>
<evidence type="ECO:0000259" key="7">
    <source>
        <dbReference type="Pfam" id="PF13961"/>
    </source>
</evidence>
<dbReference type="GO" id="GO:0004553">
    <property type="term" value="F:hydrolase activity, hydrolyzing O-glycosyl compounds"/>
    <property type="evidence" value="ECO:0007669"/>
    <property type="project" value="InterPro"/>
</dbReference>
<dbReference type="GO" id="GO:0005975">
    <property type="term" value="P:carbohydrate metabolic process"/>
    <property type="evidence" value="ECO:0007669"/>
    <property type="project" value="InterPro"/>
</dbReference>
<evidence type="ECO:0000259" key="6">
    <source>
        <dbReference type="Pfam" id="PF08244"/>
    </source>
</evidence>
<dbReference type="InterPro" id="IPR025314">
    <property type="entry name" value="DUF4219"/>
</dbReference>
<dbReference type="SUPFAM" id="SSF75005">
    <property type="entry name" value="Arabinanase/levansucrase/invertase"/>
    <property type="match status" value="1"/>
</dbReference>
<dbReference type="EMBL" id="JAVXUP010001846">
    <property type="protein sequence ID" value="KAK3007584.1"/>
    <property type="molecule type" value="Genomic_DNA"/>
</dbReference>
<protein>
    <submittedName>
        <fullName evidence="8">Uncharacterized protein</fullName>
    </submittedName>
</protein>
<dbReference type="InterPro" id="IPR050551">
    <property type="entry name" value="Fructan_Metab_Enzymes"/>
</dbReference>
<name>A0AA88VHU3_9ASTE</name>
<dbReference type="Gene3D" id="2.60.120.560">
    <property type="entry name" value="Exo-inulinase, domain 1"/>
    <property type="match status" value="1"/>
</dbReference>
<dbReference type="Pfam" id="PF08244">
    <property type="entry name" value="Glyco_hydro_32C"/>
    <property type="match status" value="1"/>
</dbReference>
<dbReference type="FunFam" id="2.60.120.560:FF:000002">
    <property type="entry name" value="Beta-fructofuranosidase, insoluble isoenzyme CWINV1"/>
    <property type="match status" value="1"/>
</dbReference>
<accession>A0AA88VHU3</accession>
<evidence type="ECO:0000313" key="8">
    <source>
        <dbReference type="EMBL" id="KAK3007584.1"/>
    </source>
</evidence>
<evidence type="ECO:0000259" key="5">
    <source>
        <dbReference type="Pfam" id="PF00251"/>
    </source>
</evidence>
<keyword evidence="2 4" id="KW-0378">Hydrolase</keyword>
<reference evidence="8" key="1">
    <citation type="submission" date="2022-12" db="EMBL/GenBank/DDBJ databases">
        <title>Draft genome assemblies for two species of Escallonia (Escalloniales).</title>
        <authorList>
            <person name="Chanderbali A."/>
            <person name="Dervinis C."/>
            <person name="Anghel I."/>
            <person name="Soltis D."/>
            <person name="Soltis P."/>
            <person name="Zapata F."/>
        </authorList>
    </citation>
    <scope>NUCLEOTIDE SEQUENCE</scope>
    <source>
        <strain evidence="8">UCBG64.0493</strain>
        <tissue evidence="8">Leaf</tissue>
    </source>
</reference>
<gene>
    <name evidence="8" type="ORF">RJ639_013329</name>
</gene>
<dbReference type="InterPro" id="IPR001362">
    <property type="entry name" value="Glyco_hydro_32"/>
</dbReference>
<feature type="domain" description="Glycosyl hydrolase family 32 N-terminal" evidence="5">
    <location>
        <begin position="58"/>
        <end position="372"/>
    </location>
</feature>
<evidence type="ECO:0000256" key="1">
    <source>
        <dbReference type="ARBA" id="ARBA00009902"/>
    </source>
</evidence>
<evidence type="ECO:0000256" key="3">
    <source>
        <dbReference type="ARBA" id="ARBA00023295"/>
    </source>
</evidence>
<comment type="similarity">
    <text evidence="1 4">Belongs to the glycosyl hydrolase 32 family.</text>
</comment>
<keyword evidence="3 4" id="KW-0326">Glycosidase</keyword>
<dbReference type="Gene3D" id="2.115.10.20">
    <property type="entry name" value="Glycosyl hydrolase domain, family 43"/>
    <property type="match status" value="1"/>
</dbReference>
<proteinExistence type="inferred from homology"/>
<dbReference type="CDD" id="cd18624">
    <property type="entry name" value="GH32_Fruct1-like"/>
    <property type="match status" value="1"/>
</dbReference>
<dbReference type="InterPro" id="IPR013189">
    <property type="entry name" value="Glyco_hydro_32_C"/>
</dbReference>
<dbReference type="InterPro" id="IPR013320">
    <property type="entry name" value="ConA-like_dom_sf"/>
</dbReference>
<dbReference type="Pfam" id="PF13961">
    <property type="entry name" value="DUF4219"/>
    <property type="match status" value="1"/>
</dbReference>